<evidence type="ECO:0000313" key="14">
    <source>
        <dbReference type="EMBL" id="WAI18971.1"/>
    </source>
</evidence>
<evidence type="ECO:0000256" key="6">
    <source>
        <dbReference type="ARBA" id="ARBA00022695"/>
    </source>
</evidence>
<evidence type="ECO:0000259" key="12">
    <source>
        <dbReference type="Pfam" id="PF02767"/>
    </source>
</evidence>
<dbReference type="InterPro" id="IPR046938">
    <property type="entry name" value="DNA_clamp_sf"/>
</dbReference>
<dbReference type="GO" id="GO:0003677">
    <property type="term" value="F:DNA binding"/>
    <property type="evidence" value="ECO:0007669"/>
    <property type="project" value="UniProtKB-UniRule"/>
</dbReference>
<dbReference type="NCBIfam" id="TIGR00663">
    <property type="entry name" value="dnan"/>
    <property type="match status" value="1"/>
</dbReference>
<dbReference type="Gene3D" id="3.10.150.10">
    <property type="entry name" value="DNA Polymerase III, subunit A, domain 2"/>
    <property type="match status" value="1"/>
</dbReference>
<dbReference type="CDD" id="cd00140">
    <property type="entry name" value="beta_clamp"/>
    <property type="match status" value="1"/>
</dbReference>
<protein>
    <recommendedName>
        <fullName evidence="3 10">Beta sliding clamp</fullName>
    </recommendedName>
</protein>
<evidence type="ECO:0000256" key="9">
    <source>
        <dbReference type="ARBA" id="ARBA00023125"/>
    </source>
</evidence>
<dbReference type="GO" id="GO:0005737">
    <property type="term" value="C:cytoplasm"/>
    <property type="evidence" value="ECO:0007669"/>
    <property type="project" value="UniProtKB-SubCell"/>
</dbReference>
<organism evidence="14 15">
    <name type="scientific">Buchnera aphidicola</name>
    <name type="common">Brevicoryne brassicae</name>
    <dbReference type="NCBI Taxonomy" id="911343"/>
    <lineage>
        <taxon>Bacteria</taxon>
        <taxon>Pseudomonadati</taxon>
        <taxon>Pseudomonadota</taxon>
        <taxon>Gammaproteobacteria</taxon>
        <taxon>Enterobacterales</taxon>
        <taxon>Erwiniaceae</taxon>
        <taxon>Buchnera</taxon>
    </lineage>
</organism>
<dbReference type="Pfam" id="PF02768">
    <property type="entry name" value="DNA_pol3_beta_3"/>
    <property type="match status" value="1"/>
</dbReference>
<evidence type="ECO:0000256" key="3">
    <source>
        <dbReference type="ARBA" id="ARBA00021035"/>
    </source>
</evidence>
<comment type="subcellular location">
    <subcellularLocation>
        <location evidence="1 10">Cytoplasm</location>
    </subcellularLocation>
</comment>
<dbReference type="Proteomes" id="UP001163440">
    <property type="component" value="Chromosome"/>
</dbReference>
<evidence type="ECO:0000256" key="1">
    <source>
        <dbReference type="ARBA" id="ARBA00004496"/>
    </source>
</evidence>
<name>A0AAJ5PUK8_9GAMM</name>
<comment type="function">
    <text evidence="10">Confers DNA tethering and processivity to DNA polymerases and other proteins. Acts as a clamp, forming a ring around DNA (a reaction catalyzed by the clamp-loading complex) which diffuses in an ATP-independent manner freely and bidirectionally along dsDNA. Initially characterized for its ability to contact the catalytic subunit of DNA polymerase III (Pol III), a complex, multichain enzyme responsible for most of the replicative synthesis in bacteria; Pol III exhibits 3'-5' exonuclease proofreading activity. The beta chain is required for initiation of replication as well as for processivity of DNA replication.</text>
</comment>
<feature type="domain" description="DNA polymerase III beta sliding clamp central" evidence="12">
    <location>
        <begin position="130"/>
        <end position="243"/>
    </location>
</feature>
<keyword evidence="6 10" id="KW-0548">Nucleotidyltransferase</keyword>
<reference evidence="14" key="1">
    <citation type="submission" date="2022-11" db="EMBL/GenBank/DDBJ databases">
        <title>The whole genome sequencing of pests is an important tool to study the evolution of the plant-insect interaction and insecticide resistance.</title>
        <authorList>
            <person name="Kananovich Y."/>
        </authorList>
    </citation>
    <scope>NUCLEOTIDE SEQUENCE</scope>
    <source>
        <strain evidence="14">BSU_Bre_2018</strain>
    </source>
</reference>
<comment type="subunit">
    <text evidence="10">Forms a ring-shaped head-to-tail homodimer around DNA.</text>
</comment>
<keyword evidence="4 10" id="KW-0963">Cytoplasm</keyword>
<dbReference type="RefSeq" id="WP_158365397.1">
    <property type="nucleotide sequence ID" value="NZ_CP034882.1"/>
</dbReference>
<evidence type="ECO:0000313" key="15">
    <source>
        <dbReference type="Proteomes" id="UP001163440"/>
    </source>
</evidence>
<gene>
    <name evidence="14" type="primary">dnaN</name>
    <name evidence="14" type="ORF">OW720_00055</name>
</gene>
<feature type="domain" description="DNA polymerase III beta sliding clamp N-terminal" evidence="11">
    <location>
        <begin position="1"/>
        <end position="118"/>
    </location>
</feature>
<dbReference type="SUPFAM" id="SSF55979">
    <property type="entry name" value="DNA clamp"/>
    <property type="match status" value="3"/>
</dbReference>
<evidence type="ECO:0000256" key="8">
    <source>
        <dbReference type="ARBA" id="ARBA00022932"/>
    </source>
</evidence>
<dbReference type="GO" id="GO:0009360">
    <property type="term" value="C:DNA polymerase III complex"/>
    <property type="evidence" value="ECO:0007669"/>
    <property type="project" value="InterPro"/>
</dbReference>
<proteinExistence type="inferred from homology"/>
<dbReference type="InterPro" id="IPR022635">
    <property type="entry name" value="DNA_polIII_beta_C"/>
</dbReference>
<dbReference type="PIRSF" id="PIRSF000804">
    <property type="entry name" value="DNA_pol_III_b"/>
    <property type="match status" value="1"/>
</dbReference>
<dbReference type="SMART" id="SM00480">
    <property type="entry name" value="POL3Bc"/>
    <property type="match status" value="1"/>
</dbReference>
<dbReference type="Pfam" id="PF02767">
    <property type="entry name" value="DNA_pol3_beta_2"/>
    <property type="match status" value="1"/>
</dbReference>
<evidence type="ECO:0000256" key="2">
    <source>
        <dbReference type="ARBA" id="ARBA00010752"/>
    </source>
</evidence>
<dbReference type="InterPro" id="IPR022634">
    <property type="entry name" value="DNA_polIII_beta_N"/>
</dbReference>
<evidence type="ECO:0000256" key="4">
    <source>
        <dbReference type="ARBA" id="ARBA00022490"/>
    </source>
</evidence>
<dbReference type="InterPro" id="IPR022637">
    <property type="entry name" value="DNA_polIII_beta_cen"/>
</dbReference>
<dbReference type="Gene3D" id="3.70.10.10">
    <property type="match status" value="1"/>
</dbReference>
<comment type="similarity">
    <text evidence="2 10">Belongs to the beta sliding clamp family.</text>
</comment>
<dbReference type="EMBL" id="CP113406">
    <property type="protein sequence ID" value="WAI18971.1"/>
    <property type="molecule type" value="Genomic_DNA"/>
</dbReference>
<dbReference type="GO" id="GO:0008408">
    <property type="term" value="F:3'-5' exonuclease activity"/>
    <property type="evidence" value="ECO:0007669"/>
    <property type="project" value="InterPro"/>
</dbReference>
<accession>A0AAJ5PUK8</accession>
<dbReference type="PANTHER" id="PTHR30478:SF0">
    <property type="entry name" value="BETA SLIDING CLAMP"/>
    <property type="match status" value="1"/>
</dbReference>
<evidence type="ECO:0000259" key="13">
    <source>
        <dbReference type="Pfam" id="PF02768"/>
    </source>
</evidence>
<dbReference type="Pfam" id="PF00712">
    <property type="entry name" value="DNA_pol3_beta"/>
    <property type="match status" value="1"/>
</dbReference>
<dbReference type="AlphaFoldDB" id="A0AAJ5PUK8"/>
<evidence type="ECO:0000256" key="10">
    <source>
        <dbReference type="PIRNR" id="PIRNR000804"/>
    </source>
</evidence>
<keyword evidence="9" id="KW-0238">DNA-binding</keyword>
<feature type="domain" description="DNA polymerase III beta sliding clamp C-terminal" evidence="13">
    <location>
        <begin position="246"/>
        <end position="363"/>
    </location>
</feature>
<keyword evidence="7 10" id="KW-0235">DNA replication</keyword>
<dbReference type="GO" id="GO:0003887">
    <property type="term" value="F:DNA-directed DNA polymerase activity"/>
    <property type="evidence" value="ECO:0007669"/>
    <property type="project" value="UniProtKB-UniRule"/>
</dbReference>
<dbReference type="PANTHER" id="PTHR30478">
    <property type="entry name" value="DNA POLYMERASE III SUBUNIT BETA"/>
    <property type="match status" value="1"/>
</dbReference>
<evidence type="ECO:0000256" key="7">
    <source>
        <dbReference type="ARBA" id="ARBA00022705"/>
    </source>
</evidence>
<evidence type="ECO:0000259" key="11">
    <source>
        <dbReference type="Pfam" id="PF00712"/>
    </source>
</evidence>
<dbReference type="GO" id="GO:0006271">
    <property type="term" value="P:DNA strand elongation involved in DNA replication"/>
    <property type="evidence" value="ECO:0007669"/>
    <property type="project" value="TreeGrafter"/>
</dbReference>
<sequence length="366" mass="42150">MKFNIKNNILTKHLQKINRLIVKNTSLPILENILIVIKEGILSLTATNIEIELICNIKILTEHKPGSVTVSGRKLLDICRNTSESSEIKIKIDANKMHIISNNSNYVLTILPSDDFPNHNNFQHVSEFFISSNILKKMIEKTQFAMGKQDVRYYLNGMLLEKNSTSLYTVATDGYRLGIAKDFLRGNIIPFSVIIPRKGIIELYKLLNIKPQLIHVLIGKNNIRIHIEELIFTAQLIEGQYPDYKSILLKKKNYPIILNHKLLKQSLLRVSILADKNFCGIEMHIKKNEFKVLSDNQEEEKAEDSFKINYCGDEIEISINVYYILDVLNTINSENIFLFLNESNNAIQIEAENENTSLYVIMLLRR</sequence>
<keyword evidence="5 10" id="KW-0808">Transferase</keyword>
<keyword evidence="8 10" id="KW-0239">DNA-directed DNA polymerase</keyword>
<evidence type="ECO:0000256" key="5">
    <source>
        <dbReference type="ARBA" id="ARBA00022679"/>
    </source>
</evidence>
<dbReference type="InterPro" id="IPR001001">
    <property type="entry name" value="DNA_polIII_beta"/>
</dbReference>